<organism evidence="6 7">
    <name type="scientific">Albibacterium bauzanense</name>
    <dbReference type="NCBI Taxonomy" id="653929"/>
    <lineage>
        <taxon>Bacteria</taxon>
        <taxon>Pseudomonadati</taxon>
        <taxon>Bacteroidota</taxon>
        <taxon>Sphingobacteriia</taxon>
        <taxon>Sphingobacteriales</taxon>
        <taxon>Sphingobacteriaceae</taxon>
        <taxon>Albibacterium</taxon>
    </lineage>
</organism>
<dbReference type="SMART" id="SM00342">
    <property type="entry name" value="HTH_ARAC"/>
    <property type="match status" value="1"/>
</dbReference>
<dbReference type="InterPro" id="IPR009057">
    <property type="entry name" value="Homeodomain-like_sf"/>
</dbReference>
<dbReference type="Gene3D" id="1.10.10.60">
    <property type="entry name" value="Homeodomain-like"/>
    <property type="match status" value="2"/>
</dbReference>
<keyword evidence="4" id="KW-0812">Transmembrane</keyword>
<evidence type="ECO:0000313" key="7">
    <source>
        <dbReference type="Proteomes" id="UP000294616"/>
    </source>
</evidence>
<name>A0A4R1LR15_9SPHI</name>
<evidence type="ECO:0000313" key="6">
    <source>
        <dbReference type="EMBL" id="TCK80754.1"/>
    </source>
</evidence>
<evidence type="ECO:0000259" key="5">
    <source>
        <dbReference type="PROSITE" id="PS01124"/>
    </source>
</evidence>
<gene>
    <name evidence="6" type="ORF">C8N28_2508</name>
</gene>
<feature type="transmembrane region" description="Helical" evidence="4">
    <location>
        <begin position="54"/>
        <end position="71"/>
    </location>
</feature>
<keyword evidence="3" id="KW-0804">Transcription</keyword>
<dbReference type="SUPFAM" id="SSF46689">
    <property type="entry name" value="Homeodomain-like"/>
    <property type="match status" value="1"/>
</dbReference>
<dbReference type="GO" id="GO:0043565">
    <property type="term" value="F:sequence-specific DNA binding"/>
    <property type="evidence" value="ECO:0007669"/>
    <property type="project" value="InterPro"/>
</dbReference>
<reference evidence="6 7" key="1">
    <citation type="submission" date="2019-03" db="EMBL/GenBank/DDBJ databases">
        <title>Genomic Encyclopedia of Archaeal and Bacterial Type Strains, Phase II (KMG-II): from individual species to whole genera.</title>
        <authorList>
            <person name="Goeker M."/>
        </authorList>
    </citation>
    <scope>NUCLEOTIDE SEQUENCE [LARGE SCALE GENOMIC DNA]</scope>
    <source>
        <strain evidence="6 7">DSM 22554</strain>
    </source>
</reference>
<feature type="transmembrane region" description="Helical" evidence="4">
    <location>
        <begin position="199"/>
        <end position="220"/>
    </location>
</feature>
<keyword evidence="2" id="KW-0238">DNA-binding</keyword>
<comment type="caution">
    <text evidence="6">The sequence shown here is derived from an EMBL/GenBank/DDBJ whole genome shotgun (WGS) entry which is preliminary data.</text>
</comment>
<accession>A0A4R1LR15</accession>
<keyword evidence="1" id="KW-0805">Transcription regulation</keyword>
<feature type="transmembrane region" description="Helical" evidence="4">
    <location>
        <begin position="156"/>
        <end position="179"/>
    </location>
</feature>
<evidence type="ECO:0000256" key="4">
    <source>
        <dbReference type="SAM" id="Phobius"/>
    </source>
</evidence>
<proteinExistence type="predicted"/>
<dbReference type="PROSITE" id="PS01124">
    <property type="entry name" value="HTH_ARAC_FAMILY_2"/>
    <property type="match status" value="1"/>
</dbReference>
<feature type="transmembrane region" description="Helical" evidence="4">
    <location>
        <begin position="91"/>
        <end position="110"/>
    </location>
</feature>
<evidence type="ECO:0000256" key="1">
    <source>
        <dbReference type="ARBA" id="ARBA00023015"/>
    </source>
</evidence>
<dbReference type="Proteomes" id="UP000294616">
    <property type="component" value="Unassembled WGS sequence"/>
</dbReference>
<dbReference type="OrthoDB" id="9779074at2"/>
<feature type="transmembrane region" description="Helical" evidence="4">
    <location>
        <begin position="20"/>
        <end position="42"/>
    </location>
</feature>
<sequence length="404" mass="46692">MAVVSIRTFALICIQKYCYMNLLVFAILFSGVLQGVLLAYLLFKKKPEQLSNKLLAFLIVILVFHLSLIAIDVKDLFIRFPHLSRLSWVIPLSYGPLILLLTQCIVTINFTLQKKHLIYFLPLIIYGIALTPYFTLPAYEKVEFLKDPIQVSNADFGIYNSLTGFIHIGFVLFSLWVFYTCKKKLPTYFSNPSRVYIKWLEQFLWAILIIMIFSIIAFFAKKHNASFLSAIYPYNFLLVVPLIYWIAYKLLLSHSNYKNPRTSISNTINTTNLPSEDIGKKYSKTALSLKEVEKIKLKLKEYMAKEKPYLNPDLSIDDLSAQLIVKRHHLSQAINISFNKNFFEFINGYRIEEFKKQAKDLDNDHLSILGIALNCGFNSKATFNSVFKKQEGITPSTYIKEQET</sequence>
<protein>
    <submittedName>
        <fullName evidence="6">Helix-turn-helix protein</fullName>
    </submittedName>
</protein>
<keyword evidence="4" id="KW-1133">Transmembrane helix</keyword>
<dbReference type="Pfam" id="PF12833">
    <property type="entry name" value="HTH_18"/>
    <property type="match status" value="1"/>
</dbReference>
<dbReference type="GO" id="GO:0003700">
    <property type="term" value="F:DNA-binding transcription factor activity"/>
    <property type="evidence" value="ECO:0007669"/>
    <property type="project" value="InterPro"/>
</dbReference>
<dbReference type="PANTHER" id="PTHR43280:SF29">
    <property type="entry name" value="ARAC-FAMILY TRANSCRIPTIONAL REGULATOR"/>
    <property type="match status" value="1"/>
</dbReference>
<evidence type="ECO:0000256" key="2">
    <source>
        <dbReference type="ARBA" id="ARBA00023125"/>
    </source>
</evidence>
<keyword evidence="4" id="KW-0472">Membrane</keyword>
<dbReference type="AlphaFoldDB" id="A0A4R1LR15"/>
<evidence type="ECO:0000256" key="3">
    <source>
        <dbReference type="ARBA" id="ARBA00023163"/>
    </source>
</evidence>
<keyword evidence="7" id="KW-1185">Reference proteome</keyword>
<dbReference type="InterPro" id="IPR018060">
    <property type="entry name" value="HTH_AraC"/>
</dbReference>
<feature type="transmembrane region" description="Helical" evidence="4">
    <location>
        <begin position="232"/>
        <end position="251"/>
    </location>
</feature>
<dbReference type="EMBL" id="SMGO01000003">
    <property type="protein sequence ID" value="TCK80754.1"/>
    <property type="molecule type" value="Genomic_DNA"/>
</dbReference>
<feature type="transmembrane region" description="Helical" evidence="4">
    <location>
        <begin position="117"/>
        <end position="136"/>
    </location>
</feature>
<feature type="domain" description="HTH araC/xylS-type" evidence="5">
    <location>
        <begin position="293"/>
        <end position="401"/>
    </location>
</feature>
<dbReference type="PANTHER" id="PTHR43280">
    <property type="entry name" value="ARAC-FAMILY TRANSCRIPTIONAL REGULATOR"/>
    <property type="match status" value="1"/>
</dbReference>